<name>A0A067Q5E6_9AGAM</name>
<feature type="domain" description="DUF6533" evidence="2">
    <location>
        <begin position="16"/>
        <end position="58"/>
    </location>
</feature>
<accession>A0A067Q5E6</accession>
<keyword evidence="1" id="KW-0812">Transmembrane</keyword>
<dbReference type="InParanoid" id="A0A067Q5E6"/>
<dbReference type="Pfam" id="PF20151">
    <property type="entry name" value="DUF6533"/>
    <property type="match status" value="1"/>
</dbReference>
<dbReference type="STRING" id="933084.A0A067Q5E6"/>
<dbReference type="OrthoDB" id="2638860at2759"/>
<feature type="transmembrane region" description="Helical" evidence="1">
    <location>
        <begin position="182"/>
        <end position="205"/>
    </location>
</feature>
<evidence type="ECO:0000256" key="1">
    <source>
        <dbReference type="SAM" id="Phobius"/>
    </source>
</evidence>
<dbReference type="Proteomes" id="UP000027265">
    <property type="component" value="Unassembled WGS sequence"/>
</dbReference>
<feature type="transmembrane region" description="Helical" evidence="1">
    <location>
        <begin position="252"/>
        <end position="270"/>
    </location>
</feature>
<keyword evidence="4" id="KW-1185">Reference proteome</keyword>
<evidence type="ECO:0000259" key="2">
    <source>
        <dbReference type="Pfam" id="PF20151"/>
    </source>
</evidence>
<protein>
    <recommendedName>
        <fullName evidence="2">DUF6533 domain-containing protein</fullName>
    </recommendedName>
</protein>
<keyword evidence="1" id="KW-1133">Transmembrane helix</keyword>
<reference evidence="4" key="1">
    <citation type="journal article" date="2014" name="Proc. Natl. Acad. Sci. U.S.A.">
        <title>Extensive sampling of basidiomycete genomes demonstrates inadequacy of the white-rot/brown-rot paradigm for wood decay fungi.</title>
        <authorList>
            <person name="Riley R."/>
            <person name="Salamov A.A."/>
            <person name="Brown D.W."/>
            <person name="Nagy L.G."/>
            <person name="Floudas D."/>
            <person name="Held B.W."/>
            <person name="Levasseur A."/>
            <person name="Lombard V."/>
            <person name="Morin E."/>
            <person name="Otillar R."/>
            <person name="Lindquist E.A."/>
            <person name="Sun H."/>
            <person name="LaButti K.M."/>
            <person name="Schmutz J."/>
            <person name="Jabbour D."/>
            <person name="Luo H."/>
            <person name="Baker S.E."/>
            <person name="Pisabarro A.G."/>
            <person name="Walton J.D."/>
            <person name="Blanchette R.A."/>
            <person name="Henrissat B."/>
            <person name="Martin F."/>
            <person name="Cullen D."/>
            <person name="Hibbett D.S."/>
            <person name="Grigoriev I.V."/>
        </authorList>
    </citation>
    <scope>NUCLEOTIDE SEQUENCE [LARGE SCALE GENOMIC DNA]</scope>
    <source>
        <strain evidence="4">MUCL 33604</strain>
    </source>
</reference>
<gene>
    <name evidence="3" type="ORF">JAAARDRAFT_193248</name>
</gene>
<proteinExistence type="predicted"/>
<sequence>MSSINTVDQFDAVRFCQVATTCVALYDHLITIDQEVDLIWARRWSPPKTLFIINRYLGELVLLVNVSYFSNQEMSNQGYVNPAKKTQKLTNTLSGKAVILFQAWGNSIAFWATQIIMQTRIYAMYGQSRRVAYFLGTCFIVEVIIMATIMIFVNVRTTVVPETISEYVQCTLQNMPDFYFAMWVPICAFESILFLFATWKGVSYLMTLGKWSGKSLMHVLVRDNILYFLLILLSCLANMVVLLVFTAKWLEIPSTFSTAIVCIIGSRLMFNMRAASYRPHYAGQGFESFSGIRFASAPQNRLGSLLHTSISSTVGPYSYSEEPIPREMEAGFG</sequence>
<dbReference type="EMBL" id="KL197717">
    <property type="protein sequence ID" value="KDQ58717.1"/>
    <property type="molecule type" value="Genomic_DNA"/>
</dbReference>
<feature type="transmembrane region" description="Helical" evidence="1">
    <location>
        <begin position="131"/>
        <end position="153"/>
    </location>
</feature>
<dbReference type="AlphaFoldDB" id="A0A067Q5E6"/>
<evidence type="ECO:0000313" key="3">
    <source>
        <dbReference type="EMBL" id="KDQ58717.1"/>
    </source>
</evidence>
<evidence type="ECO:0000313" key="4">
    <source>
        <dbReference type="Proteomes" id="UP000027265"/>
    </source>
</evidence>
<dbReference type="HOGENOM" id="CLU_035509_15_0_1"/>
<feature type="transmembrane region" description="Helical" evidence="1">
    <location>
        <begin position="225"/>
        <end position="246"/>
    </location>
</feature>
<dbReference type="InterPro" id="IPR045340">
    <property type="entry name" value="DUF6533"/>
</dbReference>
<organism evidence="3 4">
    <name type="scientific">Jaapia argillacea MUCL 33604</name>
    <dbReference type="NCBI Taxonomy" id="933084"/>
    <lineage>
        <taxon>Eukaryota</taxon>
        <taxon>Fungi</taxon>
        <taxon>Dikarya</taxon>
        <taxon>Basidiomycota</taxon>
        <taxon>Agaricomycotina</taxon>
        <taxon>Agaricomycetes</taxon>
        <taxon>Agaricomycetidae</taxon>
        <taxon>Jaapiales</taxon>
        <taxon>Jaapiaceae</taxon>
        <taxon>Jaapia</taxon>
    </lineage>
</organism>
<keyword evidence="1" id="KW-0472">Membrane</keyword>